<evidence type="ECO:0000259" key="6">
    <source>
        <dbReference type="SMART" id="SM00418"/>
    </source>
</evidence>
<dbReference type="Proteomes" id="UP000608579">
    <property type="component" value="Unassembled WGS sequence"/>
</dbReference>
<comment type="subcellular location">
    <subcellularLocation>
        <location evidence="1">Membrane</location>
        <topology evidence="1">Multi-pass membrane protein</topology>
    </subcellularLocation>
</comment>
<dbReference type="Pfam" id="PF06271">
    <property type="entry name" value="RDD"/>
    <property type="match status" value="1"/>
</dbReference>
<feature type="non-terminal residue" evidence="7">
    <location>
        <position position="221"/>
    </location>
</feature>
<evidence type="ECO:0000256" key="2">
    <source>
        <dbReference type="ARBA" id="ARBA00022692"/>
    </source>
</evidence>
<keyword evidence="4 5" id="KW-0472">Membrane</keyword>
<dbReference type="SMART" id="SM00418">
    <property type="entry name" value="HTH_ARSR"/>
    <property type="match status" value="1"/>
</dbReference>
<dbReference type="InterPro" id="IPR011991">
    <property type="entry name" value="ArsR-like_HTH"/>
</dbReference>
<dbReference type="CDD" id="cd00090">
    <property type="entry name" value="HTH_ARSR"/>
    <property type="match status" value="1"/>
</dbReference>
<evidence type="ECO:0000256" key="3">
    <source>
        <dbReference type="ARBA" id="ARBA00022989"/>
    </source>
</evidence>
<organism evidence="7 8">
    <name type="scientific">Caldiarchaeum subterraneum</name>
    <dbReference type="NCBI Taxonomy" id="311458"/>
    <lineage>
        <taxon>Archaea</taxon>
        <taxon>Nitrososphaerota</taxon>
        <taxon>Candidatus Caldarchaeales</taxon>
        <taxon>Candidatus Caldarchaeaceae</taxon>
        <taxon>Candidatus Caldarchaeum</taxon>
    </lineage>
</organism>
<evidence type="ECO:0000313" key="8">
    <source>
        <dbReference type="Proteomes" id="UP000608579"/>
    </source>
</evidence>
<sequence length="221" mass="25741">MVETSREEKIRRVGKAEQEDDIFKVLSHPLRRAIVKTLYDRVELSYSELLRETGIEEGLFNFHLRNMRSLIEVTEDRTYILSHKGRVAYELIRKAEREELVKPNFLEPPKITWGVAARRVVAFLIDSLVFITATGVFLDPNFYHFIMLHILDLQQHAAEIILAYSHIFFAAFITFTLLESYKGQTIGKYITRIRVLTLSNRRLSLVESGIRNMGKVFLLPI</sequence>
<dbReference type="GO" id="GO:0016020">
    <property type="term" value="C:membrane"/>
    <property type="evidence" value="ECO:0007669"/>
    <property type="project" value="UniProtKB-SubCell"/>
</dbReference>
<protein>
    <recommendedName>
        <fullName evidence="6">HTH arsR-type domain-containing protein</fullName>
    </recommendedName>
</protein>
<proteinExistence type="predicted"/>
<feature type="transmembrane region" description="Helical" evidence="5">
    <location>
        <begin position="158"/>
        <end position="178"/>
    </location>
</feature>
<accession>A0A832ZX65</accession>
<keyword evidence="2 5" id="KW-0812">Transmembrane</keyword>
<dbReference type="InterPro" id="IPR055771">
    <property type="entry name" value="DUF7347"/>
</dbReference>
<dbReference type="Gene3D" id="1.10.10.10">
    <property type="entry name" value="Winged helix-like DNA-binding domain superfamily/Winged helix DNA-binding domain"/>
    <property type="match status" value="1"/>
</dbReference>
<dbReference type="Pfam" id="PF24038">
    <property type="entry name" value="DUF7347"/>
    <property type="match status" value="1"/>
</dbReference>
<dbReference type="GO" id="GO:0003700">
    <property type="term" value="F:DNA-binding transcription factor activity"/>
    <property type="evidence" value="ECO:0007669"/>
    <property type="project" value="InterPro"/>
</dbReference>
<dbReference type="SUPFAM" id="SSF46785">
    <property type="entry name" value="Winged helix' DNA-binding domain"/>
    <property type="match status" value="1"/>
</dbReference>
<evidence type="ECO:0000313" key="7">
    <source>
        <dbReference type="EMBL" id="HIQ28966.1"/>
    </source>
</evidence>
<feature type="domain" description="HTH arsR-type" evidence="6">
    <location>
        <begin position="21"/>
        <end position="94"/>
    </location>
</feature>
<reference evidence="7" key="1">
    <citation type="journal article" date="2020" name="ISME J.">
        <title>Gammaproteobacteria mediating utilization of methyl-, sulfur- and petroleum organic compounds in deep ocean hydrothermal plumes.</title>
        <authorList>
            <person name="Zhou Z."/>
            <person name="Liu Y."/>
            <person name="Pan J."/>
            <person name="Cron B.R."/>
            <person name="Toner B.M."/>
            <person name="Anantharaman K."/>
            <person name="Breier J.A."/>
            <person name="Dick G.J."/>
            <person name="Li M."/>
        </authorList>
    </citation>
    <scope>NUCLEOTIDE SEQUENCE</scope>
    <source>
        <strain evidence="7">SZUA-1515</strain>
    </source>
</reference>
<dbReference type="InterPro" id="IPR001845">
    <property type="entry name" value="HTH_ArsR_DNA-bd_dom"/>
</dbReference>
<dbReference type="InterPro" id="IPR010432">
    <property type="entry name" value="RDD"/>
</dbReference>
<evidence type="ECO:0000256" key="1">
    <source>
        <dbReference type="ARBA" id="ARBA00004141"/>
    </source>
</evidence>
<evidence type="ECO:0000256" key="5">
    <source>
        <dbReference type="SAM" id="Phobius"/>
    </source>
</evidence>
<dbReference type="AlphaFoldDB" id="A0A832ZX65"/>
<gene>
    <name evidence="7" type="ORF">EYH45_00200</name>
</gene>
<dbReference type="EMBL" id="DQVM01000004">
    <property type="protein sequence ID" value="HIQ28966.1"/>
    <property type="molecule type" value="Genomic_DNA"/>
</dbReference>
<keyword evidence="3 5" id="KW-1133">Transmembrane helix</keyword>
<dbReference type="InterPro" id="IPR036388">
    <property type="entry name" value="WH-like_DNA-bd_sf"/>
</dbReference>
<evidence type="ECO:0000256" key="4">
    <source>
        <dbReference type="ARBA" id="ARBA00023136"/>
    </source>
</evidence>
<feature type="transmembrane region" description="Helical" evidence="5">
    <location>
        <begin position="120"/>
        <end position="138"/>
    </location>
</feature>
<dbReference type="InterPro" id="IPR036390">
    <property type="entry name" value="WH_DNA-bd_sf"/>
</dbReference>
<name>A0A832ZX65_CALS0</name>
<comment type="caution">
    <text evidence="7">The sequence shown here is derived from an EMBL/GenBank/DDBJ whole genome shotgun (WGS) entry which is preliminary data.</text>
</comment>